<name>A0A0B7KQD0_BIOOC</name>
<comment type="similarity">
    <text evidence="1">Belongs to the Gfo/Idh/MocA family.</text>
</comment>
<dbReference type="InterPro" id="IPR055170">
    <property type="entry name" value="GFO_IDH_MocA-like_dom"/>
</dbReference>
<dbReference type="EMBL" id="CDPU01000088">
    <property type="protein sequence ID" value="CEO57145.1"/>
    <property type="molecule type" value="Genomic_DNA"/>
</dbReference>
<gene>
    <name evidence="5" type="ORF">BN869_000013203_1</name>
</gene>
<evidence type="ECO:0000259" key="3">
    <source>
        <dbReference type="Pfam" id="PF01408"/>
    </source>
</evidence>
<evidence type="ECO:0000256" key="2">
    <source>
        <dbReference type="ARBA" id="ARBA00023002"/>
    </source>
</evidence>
<dbReference type="GO" id="GO:0000166">
    <property type="term" value="F:nucleotide binding"/>
    <property type="evidence" value="ECO:0007669"/>
    <property type="project" value="InterPro"/>
</dbReference>
<evidence type="ECO:0000313" key="5">
    <source>
        <dbReference type="EMBL" id="CEO57145.1"/>
    </source>
</evidence>
<dbReference type="Gene3D" id="3.30.360.10">
    <property type="entry name" value="Dihydrodipicolinate Reductase, domain 2"/>
    <property type="match status" value="1"/>
</dbReference>
<dbReference type="InterPro" id="IPR036291">
    <property type="entry name" value="NAD(P)-bd_dom_sf"/>
</dbReference>
<dbReference type="SUPFAM" id="SSF51735">
    <property type="entry name" value="NAD(P)-binding Rossmann-fold domains"/>
    <property type="match status" value="1"/>
</dbReference>
<dbReference type="GO" id="GO:0016491">
    <property type="term" value="F:oxidoreductase activity"/>
    <property type="evidence" value="ECO:0007669"/>
    <property type="project" value="UniProtKB-KW"/>
</dbReference>
<feature type="domain" description="Gfo/Idh/MocA-like oxidoreductase N-terminal" evidence="3">
    <location>
        <begin position="13"/>
        <end position="135"/>
    </location>
</feature>
<protein>
    <recommendedName>
        <fullName evidence="6">Gfo/Idh/MocA-like oxidoreductase N-terminal domain-containing protein</fullName>
    </recommendedName>
</protein>
<dbReference type="AlphaFoldDB" id="A0A0B7KQD0"/>
<dbReference type="Pfam" id="PF22725">
    <property type="entry name" value="GFO_IDH_MocA_C3"/>
    <property type="match status" value="1"/>
</dbReference>
<dbReference type="PANTHER" id="PTHR42840:SF3">
    <property type="entry name" value="BINDING ROSSMANN FOLD OXIDOREDUCTASE, PUTATIVE (AFU_ORTHOLOGUE AFUA_2G10240)-RELATED"/>
    <property type="match status" value="1"/>
</dbReference>
<proteinExistence type="inferred from homology"/>
<dbReference type="SUPFAM" id="SSF55347">
    <property type="entry name" value="Glyceraldehyde-3-phosphate dehydrogenase-like, C-terminal domain"/>
    <property type="match status" value="1"/>
</dbReference>
<evidence type="ECO:0000259" key="4">
    <source>
        <dbReference type="Pfam" id="PF22725"/>
    </source>
</evidence>
<sequence>MPSEKHNVPKRLQVGVVGIGRMGRRHAMNILHEVPRATLLCACSPAEPDLVWADEHLVPHGVHVVPTFEEMIETPGLEAIIIASATHLHTSQTTAALEKGLHVLCEKPVCQSLDELVALVDKVEANPRAKLMVGFVRRFDTNYQQAMEQISENKIGRPVVIRSQGCEPLDESDYYKQYLRDSGGIFVDSIIHDIDLSLFFFGEDSRPKSVTAIGVAAVHQEIQAHGDADNGVGICEFWDGKIAFFYNSRTTAHGYDNATEIFGTRGKLSINLIPRQNALELCDKDGFVKTFAHPGWYDRYASAFVGEAKGWVDALLDGKPLPVPLRSSLTSLKIATALQLSLRTGQKIFFDKQGVQLDHQPSVI</sequence>
<feature type="domain" description="GFO/IDH/MocA-like oxidoreductase" evidence="4">
    <location>
        <begin position="143"/>
        <end position="268"/>
    </location>
</feature>
<dbReference type="GO" id="GO:0006740">
    <property type="term" value="P:NADPH regeneration"/>
    <property type="evidence" value="ECO:0007669"/>
    <property type="project" value="TreeGrafter"/>
</dbReference>
<dbReference type="GO" id="GO:0005737">
    <property type="term" value="C:cytoplasm"/>
    <property type="evidence" value="ECO:0007669"/>
    <property type="project" value="TreeGrafter"/>
</dbReference>
<evidence type="ECO:0000256" key="1">
    <source>
        <dbReference type="ARBA" id="ARBA00010928"/>
    </source>
</evidence>
<dbReference type="Gene3D" id="3.40.50.720">
    <property type="entry name" value="NAD(P)-binding Rossmann-like Domain"/>
    <property type="match status" value="1"/>
</dbReference>
<dbReference type="InterPro" id="IPR000683">
    <property type="entry name" value="Gfo/Idh/MocA-like_OxRdtase_N"/>
</dbReference>
<keyword evidence="2" id="KW-0560">Oxidoreductase</keyword>
<reference evidence="5" key="1">
    <citation type="submission" date="2015-01" db="EMBL/GenBank/DDBJ databases">
        <authorList>
            <person name="Durling Mikael"/>
        </authorList>
    </citation>
    <scope>NUCLEOTIDE SEQUENCE</scope>
</reference>
<dbReference type="Pfam" id="PF01408">
    <property type="entry name" value="GFO_IDH_MocA"/>
    <property type="match status" value="1"/>
</dbReference>
<accession>A0A0B7KQD0</accession>
<dbReference type="PANTHER" id="PTHR42840">
    <property type="entry name" value="NAD(P)-BINDING ROSSMANN-FOLD SUPERFAMILY PROTEIN-RELATED"/>
    <property type="match status" value="1"/>
</dbReference>
<evidence type="ECO:0008006" key="6">
    <source>
        <dbReference type="Google" id="ProtNLM"/>
    </source>
</evidence>
<organism evidence="5">
    <name type="scientific">Bionectria ochroleuca</name>
    <name type="common">Gliocladium roseum</name>
    <dbReference type="NCBI Taxonomy" id="29856"/>
    <lineage>
        <taxon>Eukaryota</taxon>
        <taxon>Fungi</taxon>
        <taxon>Dikarya</taxon>
        <taxon>Ascomycota</taxon>
        <taxon>Pezizomycotina</taxon>
        <taxon>Sordariomycetes</taxon>
        <taxon>Hypocreomycetidae</taxon>
        <taxon>Hypocreales</taxon>
        <taxon>Bionectriaceae</taxon>
        <taxon>Clonostachys</taxon>
    </lineage>
</organism>